<dbReference type="RefSeq" id="WP_007416072.1">
    <property type="nucleotide sequence ID" value="NZ_ABOX02000022.1"/>
</dbReference>
<dbReference type="EMBL" id="ABOX02000022">
    <property type="protein sequence ID" value="EEF59955.1"/>
    <property type="molecule type" value="Genomic_DNA"/>
</dbReference>
<sequence precursor="true">MKATNDQLLLSKAISMNRGMITRREALRYASLGVLGLLGSSALAESAEWVQEQVKHFDGQEIFDRIVSKAAAENWKKLPIGELMGKIAMELNGTPYVGFTLELSKDAEYCVVNFKGLDCVTFFEDSLCMARMLKKGKSSPADLISEVQTTRYRGGKMGDFTTRLHYTTDWFYDNEKKGVVKILTPSLPGAEPFTQKVGIMSERPQNYRQLKTHPEMVPTIKALEDKINARQLKYLPMSKLKDAEHLLQTGDIVGVATSEKGIDIAHTGLCIKDEQGIVHFMDASSSKSNMKVTLESDISTCLNWSSKLTGVMFARPLEVS</sequence>
<dbReference type="Pfam" id="PF07313">
    <property type="entry name" value="AmiA-like"/>
    <property type="match status" value="1"/>
</dbReference>
<dbReference type="AlphaFoldDB" id="B9XJS9"/>
<dbReference type="InterPro" id="IPR038765">
    <property type="entry name" value="Papain-like_cys_pep_sf"/>
</dbReference>
<protein>
    <submittedName>
        <fullName evidence="1">Uncharacterized protein</fullName>
    </submittedName>
</protein>
<organism evidence="1 2">
    <name type="scientific">Pedosphaera parvula (strain Ellin514)</name>
    <dbReference type="NCBI Taxonomy" id="320771"/>
    <lineage>
        <taxon>Bacteria</taxon>
        <taxon>Pseudomonadati</taxon>
        <taxon>Verrucomicrobiota</taxon>
        <taxon>Pedosphaerae</taxon>
        <taxon>Pedosphaerales</taxon>
        <taxon>Pedosphaeraceae</taxon>
        <taxon>Pedosphaera</taxon>
    </lineage>
</organism>
<name>B9XJS9_PEDPL</name>
<reference evidence="1 2" key="1">
    <citation type="journal article" date="2011" name="J. Bacteriol.">
        <title>Genome sequence of 'Pedosphaera parvula' Ellin514, an aerobic Verrucomicrobial isolate from pasture soil.</title>
        <authorList>
            <person name="Kant R."/>
            <person name="van Passel M.W."/>
            <person name="Sangwan P."/>
            <person name="Palva A."/>
            <person name="Lucas S."/>
            <person name="Copeland A."/>
            <person name="Lapidus A."/>
            <person name="Glavina Del Rio T."/>
            <person name="Dalin E."/>
            <person name="Tice H."/>
            <person name="Bruce D."/>
            <person name="Goodwin L."/>
            <person name="Pitluck S."/>
            <person name="Chertkov O."/>
            <person name="Larimer F.W."/>
            <person name="Land M.L."/>
            <person name="Hauser L."/>
            <person name="Brettin T.S."/>
            <person name="Detter J.C."/>
            <person name="Han S."/>
            <person name="de Vos W.M."/>
            <person name="Janssen P.H."/>
            <person name="Smidt H."/>
        </authorList>
    </citation>
    <scope>NUCLEOTIDE SEQUENCE [LARGE SCALE GENOMIC DNA]</scope>
    <source>
        <strain evidence="1 2">Ellin514</strain>
    </source>
</reference>
<dbReference type="STRING" id="320771.Cflav_PD2759"/>
<accession>B9XJS9</accession>
<dbReference type="Gene3D" id="1.10.3670.10">
    <property type="entry name" value="Putative xylanase like domain"/>
    <property type="match status" value="1"/>
</dbReference>
<keyword evidence="2" id="KW-1185">Reference proteome</keyword>
<dbReference type="OrthoDB" id="188690at2"/>
<proteinExistence type="predicted"/>
<comment type="caution">
    <text evidence="1">The sequence shown here is derived from an EMBL/GenBank/DDBJ whole genome shotgun (WGS) entry which is preliminary data.</text>
</comment>
<dbReference type="Proteomes" id="UP000003688">
    <property type="component" value="Unassembled WGS sequence"/>
</dbReference>
<evidence type="ECO:0000313" key="1">
    <source>
        <dbReference type="EMBL" id="EEF59955.1"/>
    </source>
</evidence>
<gene>
    <name evidence="1" type="ORF">Cflav_PD2759</name>
</gene>
<evidence type="ECO:0000313" key="2">
    <source>
        <dbReference type="Proteomes" id="UP000003688"/>
    </source>
</evidence>
<dbReference type="SUPFAM" id="SSF54001">
    <property type="entry name" value="Cysteine proteinases"/>
    <property type="match status" value="1"/>
</dbReference>
<dbReference type="InterPro" id="IPR010846">
    <property type="entry name" value="AmiA-like"/>
</dbReference>
<dbReference type="Gene3D" id="2.30.260.10">
    <property type="entry name" value="putative xylanase like domain"/>
    <property type="match status" value="1"/>
</dbReference>